<evidence type="ECO:0000313" key="1">
    <source>
        <dbReference type="EMBL" id="MDT0305999.1"/>
    </source>
</evidence>
<proteinExistence type="predicted"/>
<keyword evidence="2" id="KW-1185">Reference proteome</keyword>
<protein>
    <submittedName>
        <fullName evidence="1">DUF393 domain-containing protein</fullName>
    </submittedName>
</protein>
<evidence type="ECO:0000313" key="2">
    <source>
        <dbReference type="Proteomes" id="UP001183388"/>
    </source>
</evidence>
<dbReference type="Proteomes" id="UP001183388">
    <property type="component" value="Unassembled WGS sequence"/>
</dbReference>
<dbReference type="Pfam" id="PF04134">
    <property type="entry name" value="DCC1-like"/>
    <property type="match status" value="1"/>
</dbReference>
<name>A0ABU2L362_9ACTN</name>
<dbReference type="EMBL" id="JAVREN010000003">
    <property type="protein sequence ID" value="MDT0305999.1"/>
    <property type="molecule type" value="Genomic_DNA"/>
</dbReference>
<accession>A0ABU2L362</accession>
<dbReference type="RefSeq" id="WP_311628910.1">
    <property type="nucleotide sequence ID" value="NZ_JAVREN010000003.1"/>
</dbReference>
<dbReference type="InterPro" id="IPR007263">
    <property type="entry name" value="DCC1-like"/>
</dbReference>
<reference evidence="2" key="1">
    <citation type="submission" date="2023-07" db="EMBL/GenBank/DDBJ databases">
        <title>30 novel species of actinomycetes from the DSMZ collection.</title>
        <authorList>
            <person name="Nouioui I."/>
        </authorList>
    </citation>
    <scope>NUCLEOTIDE SEQUENCE [LARGE SCALE GENOMIC DNA]</scope>
    <source>
        <strain evidence="2">DSM 44917</strain>
    </source>
</reference>
<comment type="caution">
    <text evidence="1">The sequence shown here is derived from an EMBL/GenBank/DDBJ whole genome shotgun (WGS) entry which is preliminary data.</text>
</comment>
<sequence length="133" mass="14278">MRTRPTLVYDGDCGFCTTVMRFAERRVRPRCDAVPWQFADLDALGTTPERAQHEVLWITPDGTVRGGADAVARALLSAPRGWAVLGALLALPPARWLAPPLYRLIAANRRRLPGGTPACALPAGRVGPPGDAP</sequence>
<gene>
    <name evidence="1" type="ORF">RM780_03350</name>
</gene>
<organism evidence="1 2">
    <name type="scientific">Streptomyces boetiae</name>
    <dbReference type="NCBI Taxonomy" id="3075541"/>
    <lineage>
        <taxon>Bacteria</taxon>
        <taxon>Bacillati</taxon>
        <taxon>Actinomycetota</taxon>
        <taxon>Actinomycetes</taxon>
        <taxon>Kitasatosporales</taxon>
        <taxon>Streptomycetaceae</taxon>
        <taxon>Streptomyces</taxon>
    </lineage>
</organism>